<feature type="transmembrane region" description="Helical" evidence="6">
    <location>
        <begin position="281"/>
        <end position="306"/>
    </location>
</feature>
<dbReference type="Pfam" id="PF07690">
    <property type="entry name" value="MFS_1"/>
    <property type="match status" value="1"/>
</dbReference>
<dbReference type="PANTHER" id="PTHR23502:SF12">
    <property type="entry name" value="MULTIDRUG TRANSPORTER, PUTATIVE (AFU_ORTHOLOGUE AFUA_1G06440)-RELATED"/>
    <property type="match status" value="1"/>
</dbReference>
<dbReference type="EMBL" id="LN890948">
    <property type="protein sequence ID" value="CUS15360.1"/>
    <property type="molecule type" value="Genomic_DNA"/>
</dbReference>
<evidence type="ECO:0000313" key="9">
    <source>
        <dbReference type="Proteomes" id="UP001412239"/>
    </source>
</evidence>
<feature type="transmembrane region" description="Helical" evidence="6">
    <location>
        <begin position="158"/>
        <end position="178"/>
    </location>
</feature>
<evidence type="ECO:0000256" key="3">
    <source>
        <dbReference type="ARBA" id="ARBA00022989"/>
    </source>
</evidence>
<dbReference type="PROSITE" id="PS50850">
    <property type="entry name" value="MFS"/>
    <property type="match status" value="1"/>
</dbReference>
<feature type="transmembrane region" description="Helical" evidence="6">
    <location>
        <begin position="190"/>
        <end position="212"/>
    </location>
</feature>
<feature type="domain" description="Major facilitator superfamily (MFS) profile" evidence="7">
    <location>
        <begin position="123"/>
        <end position="574"/>
    </location>
</feature>
<dbReference type="InterPro" id="IPR036259">
    <property type="entry name" value="MFS_trans_sf"/>
</dbReference>
<evidence type="ECO:0000256" key="6">
    <source>
        <dbReference type="SAM" id="Phobius"/>
    </source>
</evidence>
<name>A0A292Q9F1_9PEZI</name>
<dbReference type="InterPro" id="IPR011701">
    <property type="entry name" value="MFS"/>
</dbReference>
<dbReference type="InterPro" id="IPR005829">
    <property type="entry name" value="Sugar_transporter_CS"/>
</dbReference>
<keyword evidence="3 6" id="KW-1133">Transmembrane helix</keyword>
<evidence type="ECO:0000259" key="7">
    <source>
        <dbReference type="PROSITE" id="PS50850"/>
    </source>
</evidence>
<reference evidence="8" key="1">
    <citation type="submission" date="2015-10" db="EMBL/GenBank/DDBJ databases">
        <authorList>
            <person name="Regsiter A."/>
            <person name="william w."/>
        </authorList>
    </citation>
    <scope>NUCLEOTIDE SEQUENCE</scope>
    <source>
        <strain evidence="8">Montdore</strain>
    </source>
</reference>
<evidence type="ECO:0000256" key="4">
    <source>
        <dbReference type="ARBA" id="ARBA00023136"/>
    </source>
</evidence>
<dbReference type="Proteomes" id="UP001412239">
    <property type="component" value="Unassembled WGS sequence"/>
</dbReference>
<dbReference type="PROSITE" id="PS00216">
    <property type="entry name" value="SUGAR_TRANSPORT_1"/>
    <property type="match status" value="1"/>
</dbReference>
<organism evidence="8 9">
    <name type="scientific">Tuber aestivum</name>
    <name type="common">summer truffle</name>
    <dbReference type="NCBI Taxonomy" id="59557"/>
    <lineage>
        <taxon>Eukaryota</taxon>
        <taxon>Fungi</taxon>
        <taxon>Dikarya</taxon>
        <taxon>Ascomycota</taxon>
        <taxon>Pezizomycotina</taxon>
        <taxon>Pezizomycetes</taxon>
        <taxon>Pezizales</taxon>
        <taxon>Tuberaceae</taxon>
        <taxon>Tuber</taxon>
    </lineage>
</organism>
<feature type="transmembrane region" description="Helical" evidence="6">
    <location>
        <begin position="529"/>
        <end position="549"/>
    </location>
</feature>
<dbReference type="SUPFAM" id="SSF103473">
    <property type="entry name" value="MFS general substrate transporter"/>
    <property type="match status" value="1"/>
</dbReference>
<evidence type="ECO:0000256" key="5">
    <source>
        <dbReference type="SAM" id="MobiDB-lite"/>
    </source>
</evidence>
<feature type="transmembrane region" description="Helical" evidence="6">
    <location>
        <begin position="494"/>
        <end position="517"/>
    </location>
</feature>
<feature type="compositionally biased region" description="Basic and acidic residues" evidence="5">
    <location>
        <begin position="1"/>
        <end position="31"/>
    </location>
</feature>
<protein>
    <recommendedName>
        <fullName evidence="7">Major facilitator superfamily (MFS) profile domain-containing protein</fullName>
    </recommendedName>
</protein>
<feature type="transmembrane region" description="Helical" evidence="6">
    <location>
        <begin position="121"/>
        <end position="138"/>
    </location>
</feature>
<keyword evidence="9" id="KW-1185">Reference proteome</keyword>
<feature type="transmembrane region" description="Helical" evidence="6">
    <location>
        <begin position="433"/>
        <end position="454"/>
    </location>
</feature>
<dbReference type="GO" id="GO:0005886">
    <property type="term" value="C:plasma membrane"/>
    <property type="evidence" value="ECO:0007669"/>
    <property type="project" value="TreeGrafter"/>
</dbReference>
<dbReference type="InterPro" id="IPR020846">
    <property type="entry name" value="MFS_dom"/>
</dbReference>
<dbReference type="Gene3D" id="1.20.1250.20">
    <property type="entry name" value="MFS general substrate transporter like domains"/>
    <property type="match status" value="1"/>
</dbReference>
<proteinExistence type="predicted"/>
<comment type="subcellular location">
    <subcellularLocation>
        <location evidence="1">Membrane</location>
        <topology evidence="1">Multi-pass membrane protein</topology>
    </subcellularLocation>
</comment>
<dbReference type="AlphaFoldDB" id="A0A292Q9F1"/>
<evidence type="ECO:0000256" key="1">
    <source>
        <dbReference type="ARBA" id="ARBA00004141"/>
    </source>
</evidence>
<dbReference type="GO" id="GO:0022857">
    <property type="term" value="F:transmembrane transporter activity"/>
    <property type="evidence" value="ECO:0007669"/>
    <property type="project" value="InterPro"/>
</dbReference>
<dbReference type="PANTHER" id="PTHR23502">
    <property type="entry name" value="MAJOR FACILITATOR SUPERFAMILY"/>
    <property type="match status" value="1"/>
</dbReference>
<evidence type="ECO:0000313" key="8">
    <source>
        <dbReference type="EMBL" id="CUS15360.1"/>
    </source>
</evidence>
<evidence type="ECO:0000256" key="2">
    <source>
        <dbReference type="ARBA" id="ARBA00022692"/>
    </source>
</evidence>
<sequence>MNLAREDVAGRRGVDVSNGRDVRGEDEKNQDIEAGFKASSESSDSFSIISSPQPCYDRGIWRSTTLDNFGIDSSGLANDTTTAAPQTPRALEEAMNTEFDIKWGGTDDPDNPLNWSLLKRVSILSTVSLQALMVVFYSTSYLSGSPGMMKEFGIDSSITITLGMTTYMVGLGIGPLILAPMSELYGRRPVYLISLFLFLVFVIPTCVAKNYATILVVRFFVALAGSVTLSNAPGTLGDIFNENQRTLAFSIYNLAPMNGPALGPIIGGFVYQGAGWRWTNWLVLAMAVVLFATSFAIPETYAPVLLRQKAERKRKETGDDRYISRFCHKDGEDDLWTLVRTNLERPLVMLFTEPICIFWHLYLAAIYAVLYLCFTSYPIVFSEIRGWGPGISGLAFCSIGVGVALAIALEPVSRRIYQRHKIDPATGKRPPEARISGACFGAVLTPVAMLWFAWTCVPNRIHWIWPVLSGVPYGLGNTLIFLHGNIYLVDSYDVYAASALAGHTVTRSILGGIIPLFGPKMYSSLGPNWAATTVALITAALIPIPWAFYKWGAKVRMRSPILLRLQKEKEERGE</sequence>
<gene>
    <name evidence="8" type="ORF">GSTUAT00000617001</name>
</gene>
<feature type="transmembrane region" description="Helical" evidence="6">
    <location>
        <begin position="355"/>
        <end position="379"/>
    </location>
</feature>
<accession>A0A292Q9F1</accession>
<keyword evidence="2 6" id="KW-0812">Transmembrane</keyword>
<keyword evidence="4 6" id="KW-0472">Membrane</keyword>
<feature type="transmembrane region" description="Helical" evidence="6">
    <location>
        <begin position="460"/>
        <end position="482"/>
    </location>
</feature>
<feature type="transmembrane region" description="Helical" evidence="6">
    <location>
        <begin position="391"/>
        <end position="412"/>
    </location>
</feature>
<dbReference type="GO" id="GO:0042908">
    <property type="term" value="P:xenobiotic transport"/>
    <property type="evidence" value="ECO:0007669"/>
    <property type="project" value="UniProtKB-ARBA"/>
</dbReference>
<dbReference type="GO" id="GO:0140115">
    <property type="term" value="P:export across plasma membrane"/>
    <property type="evidence" value="ECO:0007669"/>
    <property type="project" value="UniProtKB-ARBA"/>
</dbReference>
<dbReference type="CDD" id="cd17323">
    <property type="entry name" value="MFS_Tpo1_MDR_like"/>
    <property type="match status" value="1"/>
</dbReference>
<feature type="region of interest" description="Disordered" evidence="5">
    <location>
        <begin position="1"/>
        <end position="45"/>
    </location>
</feature>
<dbReference type="FunFam" id="1.20.1250.20:FF:000011">
    <property type="entry name" value="MFS multidrug transporter, putative"/>
    <property type="match status" value="1"/>
</dbReference>